<proteinExistence type="predicted"/>
<sequence length="149" mass="17329">MLLDKDGYLKVTDLRLSAFSEHLKQDGLLYQSRYLVYGEILYVLLDGFLTFQDDNLVAMHRKIYRGDFKCPMFKKSIPGTVRSKQEIEFEAFNGDKSPKPETLKAFHIISLTQGFNLSLLFEVKKREEKRAEIAGSRTWEEDGKKTRVI</sequence>
<dbReference type="InterPro" id="IPR018451">
    <property type="entry name" value="NAF/FISL_domain"/>
</dbReference>
<dbReference type="Pfam" id="PF03822">
    <property type="entry name" value="NAF"/>
    <property type="match status" value="1"/>
</dbReference>
<keyword evidence="6" id="KW-0067">ATP-binding</keyword>
<keyword evidence="4" id="KW-0547">Nucleotide-binding</keyword>
<gene>
    <name evidence="8" type="ORF">V6N12_062542</name>
</gene>
<dbReference type="PANTHER" id="PTHR43895:SF91">
    <property type="entry name" value="CBL-INTERACTING SERINE_THREONINE-PROTEIN KINASE 6"/>
    <property type="match status" value="1"/>
</dbReference>
<dbReference type="InterPro" id="IPR004041">
    <property type="entry name" value="NAF_dom"/>
</dbReference>
<protein>
    <recommendedName>
        <fullName evidence="1">non-specific serine/threonine protein kinase</fullName>
        <ecNumber evidence="1">2.7.11.1</ecNumber>
    </recommendedName>
</protein>
<organism evidence="8 9">
    <name type="scientific">Hibiscus sabdariffa</name>
    <name type="common">roselle</name>
    <dbReference type="NCBI Taxonomy" id="183260"/>
    <lineage>
        <taxon>Eukaryota</taxon>
        <taxon>Viridiplantae</taxon>
        <taxon>Streptophyta</taxon>
        <taxon>Embryophyta</taxon>
        <taxon>Tracheophyta</taxon>
        <taxon>Spermatophyta</taxon>
        <taxon>Magnoliopsida</taxon>
        <taxon>eudicotyledons</taxon>
        <taxon>Gunneridae</taxon>
        <taxon>Pentapetalae</taxon>
        <taxon>rosids</taxon>
        <taxon>malvids</taxon>
        <taxon>Malvales</taxon>
        <taxon>Malvaceae</taxon>
        <taxon>Malvoideae</taxon>
        <taxon>Hibiscus</taxon>
    </lineage>
</organism>
<keyword evidence="3" id="KW-0808">Transferase</keyword>
<evidence type="ECO:0000256" key="4">
    <source>
        <dbReference type="ARBA" id="ARBA00022741"/>
    </source>
</evidence>
<dbReference type="PANTHER" id="PTHR43895">
    <property type="entry name" value="CALCIUM/CALMODULIN-DEPENDENT PROTEIN KINASE KINASE-RELATED"/>
    <property type="match status" value="1"/>
</dbReference>
<dbReference type="EC" id="2.7.11.1" evidence="1"/>
<evidence type="ECO:0000256" key="2">
    <source>
        <dbReference type="ARBA" id="ARBA00022527"/>
    </source>
</evidence>
<evidence type="ECO:0000313" key="8">
    <source>
        <dbReference type="EMBL" id="KAK8574865.1"/>
    </source>
</evidence>
<reference evidence="8 9" key="1">
    <citation type="journal article" date="2024" name="G3 (Bethesda)">
        <title>Genome assembly of Hibiscus sabdariffa L. provides insights into metabolisms of medicinal natural products.</title>
        <authorList>
            <person name="Kim T."/>
        </authorList>
    </citation>
    <scope>NUCLEOTIDE SEQUENCE [LARGE SCALE GENOMIC DNA]</scope>
    <source>
        <strain evidence="8">TK-2024</strain>
        <tissue evidence="8">Old leaves</tissue>
    </source>
</reference>
<comment type="caution">
    <text evidence="8">The sequence shown here is derived from an EMBL/GenBank/DDBJ whole genome shotgun (WGS) entry which is preliminary data.</text>
</comment>
<evidence type="ECO:0000256" key="3">
    <source>
        <dbReference type="ARBA" id="ARBA00022679"/>
    </source>
</evidence>
<dbReference type="PROSITE" id="PS50816">
    <property type="entry name" value="NAF"/>
    <property type="match status" value="1"/>
</dbReference>
<dbReference type="Gene3D" id="3.30.310.80">
    <property type="entry name" value="Kinase associated domain 1, KA1"/>
    <property type="match status" value="1"/>
</dbReference>
<evidence type="ECO:0000256" key="1">
    <source>
        <dbReference type="ARBA" id="ARBA00012513"/>
    </source>
</evidence>
<name>A0ABR2F958_9ROSI</name>
<accession>A0ABR2F958</accession>
<evidence type="ECO:0000313" key="9">
    <source>
        <dbReference type="Proteomes" id="UP001472677"/>
    </source>
</evidence>
<keyword evidence="5" id="KW-0418">Kinase</keyword>
<keyword evidence="2" id="KW-0723">Serine/threonine-protein kinase</keyword>
<keyword evidence="9" id="KW-1185">Reference proteome</keyword>
<evidence type="ECO:0000259" key="7">
    <source>
        <dbReference type="PROSITE" id="PS50816"/>
    </source>
</evidence>
<dbReference type="EMBL" id="JBBPBM010000007">
    <property type="protein sequence ID" value="KAK8574865.1"/>
    <property type="molecule type" value="Genomic_DNA"/>
</dbReference>
<dbReference type="Proteomes" id="UP001472677">
    <property type="component" value="Unassembled WGS sequence"/>
</dbReference>
<evidence type="ECO:0000256" key="6">
    <source>
        <dbReference type="ARBA" id="ARBA00022840"/>
    </source>
</evidence>
<feature type="domain" description="NAF" evidence="7">
    <location>
        <begin position="98"/>
        <end position="122"/>
    </location>
</feature>
<evidence type="ECO:0000256" key="5">
    <source>
        <dbReference type="ARBA" id="ARBA00022777"/>
    </source>
</evidence>